<accession>A0AAD6LDU2</accession>
<dbReference type="AlphaFoldDB" id="A0AAD6LDU2"/>
<protein>
    <submittedName>
        <fullName evidence="2">Uncharacterized protein</fullName>
    </submittedName>
</protein>
<gene>
    <name evidence="2" type="ORF">NC653_040281</name>
</gene>
<feature type="region of interest" description="Disordered" evidence="1">
    <location>
        <begin position="1"/>
        <end position="31"/>
    </location>
</feature>
<dbReference type="Proteomes" id="UP001164929">
    <property type="component" value="Chromosome 18"/>
</dbReference>
<proteinExistence type="predicted"/>
<sequence length="103" mass="11459">MYSFHAKKHNIKGHARAMPKRSGDECLSSDDPSAAKMSTLLVDLSNASQATGPADNTRLDHRNNILYFFASCCPDLRPGRQLYQQLRKICYSINNNANNAGML</sequence>
<evidence type="ECO:0000313" key="3">
    <source>
        <dbReference type="Proteomes" id="UP001164929"/>
    </source>
</evidence>
<keyword evidence="3" id="KW-1185">Reference proteome</keyword>
<dbReference type="EMBL" id="JAQIZT010000018">
    <property type="protein sequence ID" value="KAJ6958574.1"/>
    <property type="molecule type" value="Genomic_DNA"/>
</dbReference>
<evidence type="ECO:0000256" key="1">
    <source>
        <dbReference type="SAM" id="MobiDB-lite"/>
    </source>
</evidence>
<reference evidence="2 3" key="1">
    <citation type="journal article" date="2023" name="Mol. Ecol. Resour.">
        <title>Chromosome-level genome assembly of a triploid poplar Populus alba 'Berolinensis'.</title>
        <authorList>
            <person name="Chen S."/>
            <person name="Yu Y."/>
            <person name="Wang X."/>
            <person name="Wang S."/>
            <person name="Zhang T."/>
            <person name="Zhou Y."/>
            <person name="He R."/>
            <person name="Meng N."/>
            <person name="Wang Y."/>
            <person name="Liu W."/>
            <person name="Liu Z."/>
            <person name="Liu J."/>
            <person name="Guo Q."/>
            <person name="Huang H."/>
            <person name="Sederoff R.R."/>
            <person name="Wang G."/>
            <person name="Qu G."/>
            <person name="Chen S."/>
        </authorList>
    </citation>
    <scope>NUCLEOTIDE SEQUENCE [LARGE SCALE GENOMIC DNA]</scope>
    <source>
        <strain evidence="2">SC-2020</strain>
    </source>
</reference>
<comment type="caution">
    <text evidence="2">The sequence shown here is derived from an EMBL/GenBank/DDBJ whole genome shotgun (WGS) entry which is preliminary data.</text>
</comment>
<organism evidence="2 3">
    <name type="scientific">Populus alba x Populus x berolinensis</name>
    <dbReference type="NCBI Taxonomy" id="444605"/>
    <lineage>
        <taxon>Eukaryota</taxon>
        <taxon>Viridiplantae</taxon>
        <taxon>Streptophyta</taxon>
        <taxon>Embryophyta</taxon>
        <taxon>Tracheophyta</taxon>
        <taxon>Spermatophyta</taxon>
        <taxon>Magnoliopsida</taxon>
        <taxon>eudicotyledons</taxon>
        <taxon>Gunneridae</taxon>
        <taxon>Pentapetalae</taxon>
        <taxon>rosids</taxon>
        <taxon>fabids</taxon>
        <taxon>Malpighiales</taxon>
        <taxon>Salicaceae</taxon>
        <taxon>Saliceae</taxon>
        <taxon>Populus</taxon>
    </lineage>
</organism>
<feature type="compositionally biased region" description="Basic residues" evidence="1">
    <location>
        <begin position="1"/>
        <end position="19"/>
    </location>
</feature>
<evidence type="ECO:0000313" key="2">
    <source>
        <dbReference type="EMBL" id="KAJ6958574.1"/>
    </source>
</evidence>
<name>A0AAD6LDU2_9ROSI</name>